<evidence type="ECO:0000313" key="2">
    <source>
        <dbReference type="EMBL" id="MFI1964102.1"/>
    </source>
</evidence>
<feature type="region of interest" description="Disordered" evidence="1">
    <location>
        <begin position="70"/>
        <end position="89"/>
    </location>
</feature>
<feature type="region of interest" description="Disordered" evidence="1">
    <location>
        <begin position="25"/>
        <end position="44"/>
    </location>
</feature>
<reference evidence="2 3" key="1">
    <citation type="submission" date="2024-10" db="EMBL/GenBank/DDBJ databases">
        <title>The Natural Products Discovery Center: Release of the First 8490 Sequenced Strains for Exploring Actinobacteria Biosynthetic Diversity.</title>
        <authorList>
            <person name="Kalkreuter E."/>
            <person name="Kautsar S.A."/>
            <person name="Yang D."/>
            <person name="Bader C.D."/>
            <person name="Teijaro C.N."/>
            <person name="Fluegel L."/>
            <person name="Davis C.M."/>
            <person name="Simpson J.R."/>
            <person name="Lauterbach L."/>
            <person name="Steele A.D."/>
            <person name="Gui C."/>
            <person name="Meng S."/>
            <person name="Li G."/>
            <person name="Viehrig K."/>
            <person name="Ye F."/>
            <person name="Su P."/>
            <person name="Kiefer A.F."/>
            <person name="Nichols A."/>
            <person name="Cepeda A.J."/>
            <person name="Yan W."/>
            <person name="Fan B."/>
            <person name="Jiang Y."/>
            <person name="Adhikari A."/>
            <person name="Zheng C.-J."/>
            <person name="Schuster L."/>
            <person name="Cowan T.M."/>
            <person name="Smanski M.J."/>
            <person name="Chevrette M.G."/>
            <person name="De Carvalho L.P.S."/>
            <person name="Shen B."/>
        </authorList>
    </citation>
    <scope>NUCLEOTIDE SEQUENCE [LARGE SCALE GENOMIC DNA]</scope>
    <source>
        <strain evidence="2 3">NPDC020327</strain>
    </source>
</reference>
<organism evidence="2 3">
    <name type="scientific">Streptomyces pathocidini</name>
    <dbReference type="NCBI Taxonomy" id="1650571"/>
    <lineage>
        <taxon>Bacteria</taxon>
        <taxon>Bacillati</taxon>
        <taxon>Actinomycetota</taxon>
        <taxon>Actinomycetes</taxon>
        <taxon>Kitasatosporales</taxon>
        <taxon>Streptomycetaceae</taxon>
        <taxon>Streptomyces</taxon>
    </lineage>
</organism>
<protein>
    <submittedName>
        <fullName evidence="2">Uncharacterized protein</fullName>
    </submittedName>
</protein>
<dbReference type="RefSeq" id="WP_055473696.1">
    <property type="nucleotide sequence ID" value="NZ_JBIRWE010000002.1"/>
</dbReference>
<name>A0ABW7UN80_9ACTN</name>
<accession>A0ABW7UN80</accession>
<feature type="compositionally biased region" description="Basic and acidic residues" evidence="1">
    <location>
        <begin position="71"/>
        <end position="82"/>
    </location>
</feature>
<dbReference type="Proteomes" id="UP001611548">
    <property type="component" value="Unassembled WGS sequence"/>
</dbReference>
<proteinExistence type="predicted"/>
<evidence type="ECO:0000256" key="1">
    <source>
        <dbReference type="SAM" id="MobiDB-lite"/>
    </source>
</evidence>
<dbReference type="EMBL" id="JBIRWE010000002">
    <property type="protein sequence ID" value="MFI1964102.1"/>
    <property type="molecule type" value="Genomic_DNA"/>
</dbReference>
<evidence type="ECO:0000313" key="3">
    <source>
        <dbReference type="Proteomes" id="UP001611548"/>
    </source>
</evidence>
<gene>
    <name evidence="2" type="ORF">ACH429_08190</name>
</gene>
<keyword evidence="3" id="KW-1185">Reference proteome</keyword>
<comment type="caution">
    <text evidence="2">The sequence shown here is derived from an EMBL/GenBank/DDBJ whole genome shotgun (WGS) entry which is preliminary data.</text>
</comment>
<sequence>MSEEQQQGGGVFHVGQVSGGAVSFGAHSQAHYHEGAKGPQPDETTAKLLEAVSALKRDLAALAASEATQEAGRELAETEREIAGTGRVTPDRLHRLGELLAPGASAVGLLASAATVAQVVAQLLG</sequence>